<feature type="compositionally biased region" description="Polar residues" evidence="1">
    <location>
        <begin position="133"/>
        <end position="149"/>
    </location>
</feature>
<feature type="region of interest" description="Disordered" evidence="1">
    <location>
        <begin position="32"/>
        <end position="62"/>
    </location>
</feature>
<dbReference type="Proteomes" id="UP000785679">
    <property type="component" value="Unassembled WGS sequence"/>
</dbReference>
<sequence length="188" mass="22135">MPGLLLTGWQIRNLRKKRRLLKNYHQSQCITIPQSPQKKQLPRSSLKRSKWKSNLRKSNKKNQQCLRETLFQAPRNKPLNNIYCPRRRVVRPLRDSCTCSHLGRAKPLQISLNHIGRSSPWLTMKSKYALRSRQTSSLKNSRAKQNLSLQDKWKRSNSESKSLLNGSIRRQKSKKSGKTRQRKRILIK</sequence>
<feature type="compositionally biased region" description="Basic residues" evidence="1">
    <location>
        <begin position="169"/>
        <end position="188"/>
    </location>
</feature>
<name>A0A8J8T8M4_HALGN</name>
<feature type="compositionally biased region" description="Basic residues" evidence="1">
    <location>
        <begin position="45"/>
        <end position="60"/>
    </location>
</feature>
<keyword evidence="3" id="KW-1185">Reference proteome</keyword>
<evidence type="ECO:0000313" key="3">
    <source>
        <dbReference type="Proteomes" id="UP000785679"/>
    </source>
</evidence>
<comment type="caution">
    <text evidence="2">The sequence shown here is derived from an EMBL/GenBank/DDBJ whole genome shotgun (WGS) entry which is preliminary data.</text>
</comment>
<accession>A0A8J8T8M4</accession>
<evidence type="ECO:0000256" key="1">
    <source>
        <dbReference type="SAM" id="MobiDB-lite"/>
    </source>
</evidence>
<reference evidence="2" key="1">
    <citation type="submission" date="2019-06" db="EMBL/GenBank/DDBJ databases">
        <authorList>
            <person name="Zheng W."/>
        </authorList>
    </citation>
    <scope>NUCLEOTIDE SEQUENCE</scope>
    <source>
        <strain evidence="2">QDHG01</strain>
    </source>
</reference>
<dbReference type="AlphaFoldDB" id="A0A8J8T8M4"/>
<proteinExistence type="predicted"/>
<gene>
    <name evidence="2" type="ORF">FGO68_gene4392</name>
</gene>
<protein>
    <submittedName>
        <fullName evidence="2">Uncharacterized protein</fullName>
    </submittedName>
</protein>
<dbReference type="EMBL" id="RRYP01001763">
    <property type="protein sequence ID" value="TNV85521.1"/>
    <property type="molecule type" value="Genomic_DNA"/>
</dbReference>
<evidence type="ECO:0000313" key="2">
    <source>
        <dbReference type="EMBL" id="TNV85521.1"/>
    </source>
</evidence>
<organism evidence="2 3">
    <name type="scientific">Halteria grandinella</name>
    <dbReference type="NCBI Taxonomy" id="5974"/>
    <lineage>
        <taxon>Eukaryota</taxon>
        <taxon>Sar</taxon>
        <taxon>Alveolata</taxon>
        <taxon>Ciliophora</taxon>
        <taxon>Intramacronucleata</taxon>
        <taxon>Spirotrichea</taxon>
        <taxon>Stichotrichia</taxon>
        <taxon>Sporadotrichida</taxon>
        <taxon>Halteriidae</taxon>
        <taxon>Halteria</taxon>
    </lineage>
</organism>
<feature type="region of interest" description="Disordered" evidence="1">
    <location>
        <begin position="133"/>
        <end position="188"/>
    </location>
</feature>